<reference evidence="2" key="1">
    <citation type="journal article" date="2022" name="Plant J.">
        <title>Strategies of tolerance reflected in two North American maple genomes.</title>
        <authorList>
            <person name="McEvoy S.L."/>
            <person name="Sezen U.U."/>
            <person name="Trouern-Trend A."/>
            <person name="McMahon S.M."/>
            <person name="Schaberg P.G."/>
            <person name="Yang J."/>
            <person name="Wegrzyn J.L."/>
            <person name="Swenson N.G."/>
        </authorList>
    </citation>
    <scope>NUCLEOTIDE SEQUENCE</scope>
    <source>
        <strain evidence="2">NS2018</strain>
    </source>
</reference>
<keyword evidence="3" id="KW-1185">Reference proteome</keyword>
<evidence type="ECO:0000256" key="1">
    <source>
        <dbReference type="SAM" id="MobiDB-lite"/>
    </source>
</evidence>
<accession>A0AA39SKZ7</accession>
<name>A0AA39SKZ7_ACESA</name>
<reference evidence="2" key="2">
    <citation type="submission" date="2023-06" db="EMBL/GenBank/DDBJ databases">
        <authorList>
            <person name="Swenson N.G."/>
            <person name="Wegrzyn J.L."/>
            <person name="Mcevoy S.L."/>
        </authorList>
    </citation>
    <scope>NUCLEOTIDE SEQUENCE</scope>
    <source>
        <strain evidence="2">NS2018</strain>
        <tissue evidence="2">Leaf</tissue>
    </source>
</reference>
<dbReference type="Proteomes" id="UP001168877">
    <property type="component" value="Unassembled WGS sequence"/>
</dbReference>
<sequence>MVEQTTQISIGWLSNHLKVKPYGSNLNNCVNKDDFGLFSEKTSREACPVEDSGNDRCREGVEKDVSDLIRVEKKFRKVVREQVSKNIRQNGEATFGSGVGKEKGKSVWIPSRKTIIQAPGGNGSIRFKSQSGLYGGKRWDRMDSSTSSSDPEVRPKGASVQRLYSAPALFSRANRGALYVERFVERLYNARTATKLN</sequence>
<proteinExistence type="predicted"/>
<evidence type="ECO:0000313" key="2">
    <source>
        <dbReference type="EMBL" id="KAK0593614.1"/>
    </source>
</evidence>
<organism evidence="2 3">
    <name type="scientific">Acer saccharum</name>
    <name type="common">Sugar maple</name>
    <dbReference type="NCBI Taxonomy" id="4024"/>
    <lineage>
        <taxon>Eukaryota</taxon>
        <taxon>Viridiplantae</taxon>
        <taxon>Streptophyta</taxon>
        <taxon>Embryophyta</taxon>
        <taxon>Tracheophyta</taxon>
        <taxon>Spermatophyta</taxon>
        <taxon>Magnoliopsida</taxon>
        <taxon>eudicotyledons</taxon>
        <taxon>Gunneridae</taxon>
        <taxon>Pentapetalae</taxon>
        <taxon>rosids</taxon>
        <taxon>malvids</taxon>
        <taxon>Sapindales</taxon>
        <taxon>Sapindaceae</taxon>
        <taxon>Hippocastanoideae</taxon>
        <taxon>Acereae</taxon>
        <taxon>Acer</taxon>
    </lineage>
</organism>
<dbReference type="EMBL" id="JAUESC010000375">
    <property type="protein sequence ID" value="KAK0593614.1"/>
    <property type="molecule type" value="Genomic_DNA"/>
</dbReference>
<protein>
    <submittedName>
        <fullName evidence="2">Uncharacterized protein</fullName>
    </submittedName>
</protein>
<evidence type="ECO:0000313" key="3">
    <source>
        <dbReference type="Proteomes" id="UP001168877"/>
    </source>
</evidence>
<dbReference type="AlphaFoldDB" id="A0AA39SKZ7"/>
<gene>
    <name evidence="2" type="ORF">LWI29_031627</name>
</gene>
<feature type="region of interest" description="Disordered" evidence="1">
    <location>
        <begin position="136"/>
        <end position="158"/>
    </location>
</feature>
<comment type="caution">
    <text evidence="2">The sequence shown here is derived from an EMBL/GenBank/DDBJ whole genome shotgun (WGS) entry which is preliminary data.</text>
</comment>